<feature type="signal peptide" evidence="1">
    <location>
        <begin position="1"/>
        <end position="24"/>
    </location>
</feature>
<dbReference type="SMART" id="SM00700">
    <property type="entry name" value="JHBP"/>
    <property type="match status" value="1"/>
</dbReference>
<feature type="chain" id="PRO_5040429782" evidence="1">
    <location>
        <begin position="25"/>
        <end position="258"/>
    </location>
</feature>
<organism evidence="2 3">
    <name type="scientific">Diatraea saccharalis</name>
    <name type="common">sugarcane borer</name>
    <dbReference type="NCBI Taxonomy" id="40085"/>
    <lineage>
        <taxon>Eukaryota</taxon>
        <taxon>Metazoa</taxon>
        <taxon>Ecdysozoa</taxon>
        <taxon>Arthropoda</taxon>
        <taxon>Hexapoda</taxon>
        <taxon>Insecta</taxon>
        <taxon>Pterygota</taxon>
        <taxon>Neoptera</taxon>
        <taxon>Endopterygota</taxon>
        <taxon>Lepidoptera</taxon>
        <taxon>Glossata</taxon>
        <taxon>Ditrysia</taxon>
        <taxon>Pyraloidea</taxon>
        <taxon>Crambidae</taxon>
        <taxon>Crambinae</taxon>
        <taxon>Diatraea</taxon>
    </lineage>
</organism>
<keyword evidence="1" id="KW-0732">Signal</keyword>
<protein>
    <submittedName>
        <fullName evidence="2">Uncharacterized protein</fullName>
    </submittedName>
</protein>
<reference evidence="2" key="2">
    <citation type="submission" date="2022-10" db="EMBL/GenBank/DDBJ databases">
        <authorList>
            <consortium name="ENA_rothamsted_submissions"/>
            <consortium name="culmorum"/>
            <person name="King R."/>
        </authorList>
    </citation>
    <scope>NUCLEOTIDE SEQUENCE</scope>
</reference>
<proteinExistence type="predicted"/>
<dbReference type="Pfam" id="PF06585">
    <property type="entry name" value="JHBP"/>
    <property type="match status" value="1"/>
</dbReference>
<dbReference type="InterPro" id="IPR038606">
    <property type="entry name" value="To_sf"/>
</dbReference>
<evidence type="ECO:0000313" key="2">
    <source>
        <dbReference type="EMBL" id="CAG9787829.1"/>
    </source>
</evidence>
<keyword evidence="3" id="KW-1185">Reference proteome</keyword>
<dbReference type="Proteomes" id="UP001153714">
    <property type="component" value="Chromosome 18"/>
</dbReference>
<reference evidence="2" key="1">
    <citation type="submission" date="2021-12" db="EMBL/GenBank/DDBJ databases">
        <authorList>
            <person name="King R."/>
        </authorList>
    </citation>
    <scope>NUCLEOTIDE SEQUENCE</scope>
</reference>
<dbReference type="Gene3D" id="3.15.10.30">
    <property type="entry name" value="Haemolymph juvenile hormone binding protein"/>
    <property type="match status" value="1"/>
</dbReference>
<evidence type="ECO:0000256" key="1">
    <source>
        <dbReference type="SAM" id="SignalP"/>
    </source>
</evidence>
<dbReference type="InterPro" id="IPR010562">
    <property type="entry name" value="Haemolymph_juvenile_hormone-bd"/>
</dbReference>
<dbReference type="PANTHER" id="PTHR11008">
    <property type="entry name" value="PROTEIN TAKEOUT-LIKE PROTEIN"/>
    <property type="match status" value="1"/>
</dbReference>
<evidence type="ECO:0000313" key="3">
    <source>
        <dbReference type="Proteomes" id="UP001153714"/>
    </source>
</evidence>
<gene>
    <name evidence="2" type="ORF">DIATSA_LOCUS5682</name>
</gene>
<sequence>MINRNTFVVLSAVLFLGDAAFVDTLTQCGLKDTQCQKKLFQTVLKERSKTGIPEYNIPIFDPITLKDVNLPVLDIANLTLVEGKIKGLSSCVLNDFSTYVDSGRATMDLTCDITVSGNYKAFASSPLIKATLGGDSIRGDGKVKIKIEKLNLKFDFKFTVNKRDGETYLKGKNGKLVYKYEVLGKVVFAANNLFMGDQDVSATITSMLNQNWRLIMQTIGGQVMNRAMDRVKDLISNLFDHIPTKYFISDDLSAYVTN</sequence>
<dbReference type="AlphaFoldDB" id="A0A9N9WER9"/>
<dbReference type="EMBL" id="OU893349">
    <property type="protein sequence ID" value="CAG9787829.1"/>
    <property type="molecule type" value="Genomic_DNA"/>
</dbReference>
<dbReference type="PANTHER" id="PTHR11008:SF41">
    <property type="entry name" value="RE70318P"/>
    <property type="match status" value="1"/>
</dbReference>
<name>A0A9N9WER9_9NEOP</name>
<accession>A0A9N9WER9</accession>
<dbReference type="OrthoDB" id="7487921at2759"/>
<dbReference type="GO" id="GO:0005615">
    <property type="term" value="C:extracellular space"/>
    <property type="evidence" value="ECO:0007669"/>
    <property type="project" value="TreeGrafter"/>
</dbReference>